<evidence type="ECO:0000256" key="1">
    <source>
        <dbReference type="SAM" id="MobiDB-lite"/>
    </source>
</evidence>
<protein>
    <recommendedName>
        <fullName evidence="5">Transmembrane protein</fullName>
    </recommendedName>
</protein>
<keyword evidence="4" id="KW-1185">Reference proteome</keyword>
<dbReference type="Proteomes" id="UP001194468">
    <property type="component" value="Unassembled WGS sequence"/>
</dbReference>
<organism evidence="3 4">
    <name type="scientific">Boletus edulis BED1</name>
    <dbReference type="NCBI Taxonomy" id="1328754"/>
    <lineage>
        <taxon>Eukaryota</taxon>
        <taxon>Fungi</taxon>
        <taxon>Dikarya</taxon>
        <taxon>Basidiomycota</taxon>
        <taxon>Agaricomycotina</taxon>
        <taxon>Agaricomycetes</taxon>
        <taxon>Agaricomycetidae</taxon>
        <taxon>Boletales</taxon>
        <taxon>Boletineae</taxon>
        <taxon>Boletaceae</taxon>
        <taxon>Boletoideae</taxon>
        <taxon>Boletus</taxon>
    </lineage>
</organism>
<evidence type="ECO:0000313" key="3">
    <source>
        <dbReference type="EMBL" id="KAF8441477.1"/>
    </source>
</evidence>
<keyword evidence="2" id="KW-0812">Transmembrane</keyword>
<feature type="region of interest" description="Disordered" evidence="1">
    <location>
        <begin position="67"/>
        <end position="114"/>
    </location>
</feature>
<gene>
    <name evidence="3" type="ORF">L210DRAFT_95369</name>
</gene>
<feature type="compositionally biased region" description="Low complexity" evidence="1">
    <location>
        <begin position="86"/>
        <end position="105"/>
    </location>
</feature>
<keyword evidence="2" id="KW-0472">Membrane</keyword>
<feature type="transmembrane region" description="Helical" evidence="2">
    <location>
        <begin position="41"/>
        <end position="59"/>
    </location>
</feature>
<comment type="caution">
    <text evidence="3">The sequence shown here is derived from an EMBL/GenBank/DDBJ whole genome shotgun (WGS) entry which is preliminary data.</text>
</comment>
<name>A0AAD4BWV0_BOLED</name>
<proteinExistence type="predicted"/>
<accession>A0AAD4BWV0</accession>
<sequence length="114" mass="12307">MLASVVSIYLLTMSSTTYQPIPSDETSPPAQQPARPSTRKYIFIVFLCIIAFTAAYKAYQHYSIHPNPLPDNQAIDQPVTPPPDSPLLSSSSPTSVAVPTPSPSTEMHGKYSVG</sequence>
<reference evidence="3" key="1">
    <citation type="submission" date="2019-10" db="EMBL/GenBank/DDBJ databases">
        <authorList>
            <consortium name="DOE Joint Genome Institute"/>
            <person name="Kuo A."/>
            <person name="Miyauchi S."/>
            <person name="Kiss E."/>
            <person name="Drula E."/>
            <person name="Kohler A."/>
            <person name="Sanchez-Garcia M."/>
            <person name="Andreopoulos B."/>
            <person name="Barry K.W."/>
            <person name="Bonito G."/>
            <person name="Buee M."/>
            <person name="Carver A."/>
            <person name="Chen C."/>
            <person name="Cichocki N."/>
            <person name="Clum A."/>
            <person name="Culley D."/>
            <person name="Crous P.W."/>
            <person name="Fauchery L."/>
            <person name="Girlanda M."/>
            <person name="Hayes R."/>
            <person name="Keri Z."/>
            <person name="LaButti K."/>
            <person name="Lipzen A."/>
            <person name="Lombard V."/>
            <person name="Magnuson J."/>
            <person name="Maillard F."/>
            <person name="Morin E."/>
            <person name="Murat C."/>
            <person name="Nolan M."/>
            <person name="Ohm R."/>
            <person name="Pangilinan J."/>
            <person name="Pereira M."/>
            <person name="Perotto S."/>
            <person name="Peter M."/>
            <person name="Riley R."/>
            <person name="Sitrit Y."/>
            <person name="Stielow B."/>
            <person name="Szollosi G."/>
            <person name="Zifcakova L."/>
            <person name="Stursova M."/>
            <person name="Spatafora J.W."/>
            <person name="Tedersoo L."/>
            <person name="Vaario L.-M."/>
            <person name="Yamada A."/>
            <person name="Yan M."/>
            <person name="Wang P."/>
            <person name="Xu J."/>
            <person name="Bruns T."/>
            <person name="Baldrian P."/>
            <person name="Vilgalys R."/>
            <person name="Henrissat B."/>
            <person name="Grigoriev I.V."/>
            <person name="Hibbett D."/>
            <person name="Nagy L.G."/>
            <person name="Martin F.M."/>
        </authorList>
    </citation>
    <scope>NUCLEOTIDE SEQUENCE</scope>
    <source>
        <strain evidence="3">BED1</strain>
    </source>
</reference>
<reference evidence="3" key="2">
    <citation type="journal article" date="2020" name="Nat. Commun.">
        <title>Large-scale genome sequencing of mycorrhizal fungi provides insights into the early evolution of symbiotic traits.</title>
        <authorList>
            <person name="Miyauchi S."/>
            <person name="Kiss E."/>
            <person name="Kuo A."/>
            <person name="Drula E."/>
            <person name="Kohler A."/>
            <person name="Sanchez-Garcia M."/>
            <person name="Morin E."/>
            <person name="Andreopoulos B."/>
            <person name="Barry K.W."/>
            <person name="Bonito G."/>
            <person name="Buee M."/>
            <person name="Carver A."/>
            <person name="Chen C."/>
            <person name="Cichocki N."/>
            <person name="Clum A."/>
            <person name="Culley D."/>
            <person name="Crous P.W."/>
            <person name="Fauchery L."/>
            <person name="Girlanda M."/>
            <person name="Hayes R.D."/>
            <person name="Keri Z."/>
            <person name="LaButti K."/>
            <person name="Lipzen A."/>
            <person name="Lombard V."/>
            <person name="Magnuson J."/>
            <person name="Maillard F."/>
            <person name="Murat C."/>
            <person name="Nolan M."/>
            <person name="Ohm R.A."/>
            <person name="Pangilinan J."/>
            <person name="Pereira M.F."/>
            <person name="Perotto S."/>
            <person name="Peter M."/>
            <person name="Pfister S."/>
            <person name="Riley R."/>
            <person name="Sitrit Y."/>
            <person name="Stielow J.B."/>
            <person name="Szollosi G."/>
            <person name="Zifcakova L."/>
            <person name="Stursova M."/>
            <person name="Spatafora J.W."/>
            <person name="Tedersoo L."/>
            <person name="Vaario L.M."/>
            <person name="Yamada A."/>
            <person name="Yan M."/>
            <person name="Wang P."/>
            <person name="Xu J."/>
            <person name="Bruns T."/>
            <person name="Baldrian P."/>
            <person name="Vilgalys R."/>
            <person name="Dunand C."/>
            <person name="Henrissat B."/>
            <person name="Grigoriev I.V."/>
            <person name="Hibbett D."/>
            <person name="Nagy L.G."/>
            <person name="Martin F.M."/>
        </authorList>
    </citation>
    <scope>NUCLEOTIDE SEQUENCE</scope>
    <source>
        <strain evidence="3">BED1</strain>
    </source>
</reference>
<evidence type="ECO:0008006" key="5">
    <source>
        <dbReference type="Google" id="ProtNLM"/>
    </source>
</evidence>
<keyword evidence="2" id="KW-1133">Transmembrane helix</keyword>
<evidence type="ECO:0000313" key="4">
    <source>
        <dbReference type="Proteomes" id="UP001194468"/>
    </source>
</evidence>
<evidence type="ECO:0000256" key="2">
    <source>
        <dbReference type="SAM" id="Phobius"/>
    </source>
</evidence>
<dbReference type="EMBL" id="WHUW01000010">
    <property type="protein sequence ID" value="KAF8441477.1"/>
    <property type="molecule type" value="Genomic_DNA"/>
</dbReference>
<dbReference type="AlphaFoldDB" id="A0AAD4BWV0"/>